<dbReference type="PANTHER" id="PTHR46426:SF1">
    <property type="entry name" value="PROTEIN DISULFIDE-ISOMERASE TMX3"/>
    <property type="match status" value="1"/>
</dbReference>
<comment type="caution">
    <text evidence="11">The sequence shown here is derived from an EMBL/GenBank/DDBJ whole genome shotgun (WGS) entry which is preliminary data.</text>
</comment>
<dbReference type="GO" id="GO:0009986">
    <property type="term" value="C:cell surface"/>
    <property type="evidence" value="ECO:0007669"/>
    <property type="project" value="TreeGrafter"/>
</dbReference>
<dbReference type="InterPro" id="IPR052250">
    <property type="entry name" value="PDI_TMX3"/>
</dbReference>
<proteinExistence type="predicted"/>
<evidence type="ECO:0000256" key="9">
    <source>
        <dbReference type="SAM" id="Phobius"/>
    </source>
</evidence>
<dbReference type="Gene3D" id="3.40.30.10">
    <property type="entry name" value="Glutaredoxin"/>
    <property type="match status" value="1"/>
</dbReference>
<dbReference type="OrthoDB" id="74910at2759"/>
<organism evidence="11 12">
    <name type="scientific">Bagarius yarrelli</name>
    <name type="common">Goonch</name>
    <name type="synonym">Bagrus yarrelli</name>
    <dbReference type="NCBI Taxonomy" id="175774"/>
    <lineage>
        <taxon>Eukaryota</taxon>
        <taxon>Metazoa</taxon>
        <taxon>Chordata</taxon>
        <taxon>Craniata</taxon>
        <taxon>Vertebrata</taxon>
        <taxon>Euteleostomi</taxon>
        <taxon>Actinopterygii</taxon>
        <taxon>Neopterygii</taxon>
        <taxon>Teleostei</taxon>
        <taxon>Ostariophysi</taxon>
        <taxon>Siluriformes</taxon>
        <taxon>Sisoridae</taxon>
        <taxon>Sisorinae</taxon>
        <taxon>Bagarius</taxon>
    </lineage>
</organism>
<gene>
    <name evidence="11" type="ORF">Baya_8869</name>
</gene>
<keyword evidence="12" id="KW-1185">Reference proteome</keyword>
<evidence type="ECO:0000256" key="1">
    <source>
        <dbReference type="ARBA" id="ARBA00001182"/>
    </source>
</evidence>
<accession>A0A556U9C7</accession>
<dbReference type="Proteomes" id="UP000319801">
    <property type="component" value="Unassembled WGS sequence"/>
</dbReference>
<keyword evidence="11" id="KW-0413">Isomerase</keyword>
<evidence type="ECO:0000256" key="4">
    <source>
        <dbReference type="ARBA" id="ARBA00022692"/>
    </source>
</evidence>
<dbReference type="InterPro" id="IPR036249">
    <property type="entry name" value="Thioredoxin-like_sf"/>
</dbReference>
<reference evidence="11 12" key="1">
    <citation type="journal article" date="2019" name="Genome Biol. Evol.">
        <title>Whole-Genome Sequencing of the Giant Devil Catfish, Bagarius yarrelli.</title>
        <authorList>
            <person name="Jiang W."/>
            <person name="Lv Y."/>
            <person name="Cheng L."/>
            <person name="Yang K."/>
            <person name="Chao B."/>
            <person name="Wang X."/>
            <person name="Li Y."/>
            <person name="Pan X."/>
            <person name="You X."/>
            <person name="Zhang Y."/>
            <person name="Yang J."/>
            <person name="Li J."/>
            <person name="Zhang X."/>
            <person name="Liu S."/>
            <person name="Sun C."/>
            <person name="Yang J."/>
            <person name="Shi Q."/>
        </authorList>
    </citation>
    <scope>NUCLEOTIDE SEQUENCE [LARGE SCALE GENOMIC DNA]</scope>
    <source>
        <strain evidence="11">JWS20170419001</strain>
        <tissue evidence="11">Muscle</tissue>
    </source>
</reference>
<comment type="function">
    <text evidence="7">Probable disulfide isomerase, which participates in the folding of proteins containing disulfide bonds. May act as a dithiol oxidase. Acts as a regulator of endoplasmic reticulum-mitochondria contact sites via its ability to regulate redox signals.</text>
</comment>
<feature type="transmembrane region" description="Helical" evidence="9">
    <location>
        <begin position="333"/>
        <end position="355"/>
    </location>
</feature>
<evidence type="ECO:0000259" key="10">
    <source>
        <dbReference type="PROSITE" id="PS51352"/>
    </source>
</evidence>
<evidence type="ECO:0000313" key="11">
    <source>
        <dbReference type="EMBL" id="TSO25246.1"/>
    </source>
</evidence>
<name>A0A556U9C7_BAGYA</name>
<dbReference type="SUPFAM" id="SSF52833">
    <property type="entry name" value="Thioredoxin-like"/>
    <property type="match status" value="1"/>
</dbReference>
<evidence type="ECO:0000313" key="12">
    <source>
        <dbReference type="Proteomes" id="UP000319801"/>
    </source>
</evidence>
<evidence type="ECO:0000256" key="8">
    <source>
        <dbReference type="SAM" id="MobiDB-lite"/>
    </source>
</evidence>
<dbReference type="EC" id="5.3.4.1" evidence="3"/>
<dbReference type="GO" id="GO:0003756">
    <property type="term" value="F:protein disulfide isomerase activity"/>
    <property type="evidence" value="ECO:0007669"/>
    <property type="project" value="UniProtKB-EC"/>
</dbReference>
<evidence type="ECO:0000256" key="7">
    <source>
        <dbReference type="ARBA" id="ARBA00045246"/>
    </source>
</evidence>
<evidence type="ECO:0000256" key="2">
    <source>
        <dbReference type="ARBA" id="ARBA00004389"/>
    </source>
</evidence>
<dbReference type="GO" id="GO:0005789">
    <property type="term" value="C:endoplasmic reticulum membrane"/>
    <property type="evidence" value="ECO:0007669"/>
    <property type="project" value="UniProtKB-SubCell"/>
</dbReference>
<dbReference type="EMBL" id="VCAZ01000065">
    <property type="protein sequence ID" value="TSO25246.1"/>
    <property type="molecule type" value="Genomic_DNA"/>
</dbReference>
<dbReference type="PROSITE" id="PS00194">
    <property type="entry name" value="THIOREDOXIN_1"/>
    <property type="match status" value="1"/>
</dbReference>
<comment type="subcellular location">
    <subcellularLocation>
        <location evidence="2">Endoplasmic reticulum membrane</location>
        <topology evidence="2">Single-pass membrane protein</topology>
    </subcellularLocation>
</comment>
<feature type="region of interest" description="Disordered" evidence="8">
    <location>
        <begin position="362"/>
        <end position="391"/>
    </location>
</feature>
<evidence type="ECO:0000256" key="6">
    <source>
        <dbReference type="ARBA" id="ARBA00023136"/>
    </source>
</evidence>
<evidence type="ECO:0000256" key="3">
    <source>
        <dbReference type="ARBA" id="ARBA00012723"/>
    </source>
</evidence>
<dbReference type="InterPro" id="IPR013766">
    <property type="entry name" value="Thioredoxin_domain"/>
</dbReference>
<feature type="domain" description="Thioredoxin" evidence="10">
    <location>
        <begin position="1"/>
        <end position="94"/>
    </location>
</feature>
<dbReference type="InterPro" id="IPR017937">
    <property type="entry name" value="Thioredoxin_CS"/>
</dbReference>
<dbReference type="AlphaFoldDB" id="A0A556U9C7"/>
<dbReference type="Pfam" id="PF00085">
    <property type="entry name" value="Thioredoxin"/>
    <property type="match status" value="1"/>
</dbReference>
<dbReference type="PROSITE" id="PS51352">
    <property type="entry name" value="THIOREDOXIN_2"/>
    <property type="match status" value="1"/>
</dbReference>
<evidence type="ECO:0000256" key="5">
    <source>
        <dbReference type="ARBA" id="ARBA00022989"/>
    </source>
</evidence>
<keyword evidence="4 9" id="KW-0812">Transmembrane</keyword>
<sequence length="391" mass="44137">MRGSDSWLVDFYAPWCEYCKTFDLMWYDVGAELKSRGSHINVGRMDGAVYTDAVTEFNIRGYPSIIFIKGDKYFHYNGQRTKDAILEFANRVSGPSVRALSSVRLFQHVLSLHQLFFLYVGGRSPLKSQFYNVASEFIIHNYFFSATADVLPQSVTLQDHPAVIVFKDGFYDVYDGENVFLCFTEVWCLVSDVIGSLSVLLGWCHPSLTAEEAGSEKQERLSKGYKNFVEKVATEYQDKYRMSFQFGYVDGNDYINGVIMDELPMPSLIVMNISIDGYYLPASPIETVEDLLQFLNSILAGKSELLGGNGFLQQIKRLYYRAKSSIKTSFASAPFGTCFLISLPLVVIGFILMGICTAERTEDKKADDGACPAVTRRKRAQMKHSESKKKD</sequence>
<keyword evidence="5 9" id="KW-1133">Transmembrane helix</keyword>
<keyword evidence="6 9" id="KW-0472">Membrane</keyword>
<comment type="catalytic activity">
    <reaction evidence="1">
        <text>Catalyzes the rearrangement of -S-S- bonds in proteins.</text>
        <dbReference type="EC" id="5.3.4.1"/>
    </reaction>
</comment>
<dbReference type="PANTHER" id="PTHR46426">
    <property type="entry name" value="PROTEIN DISULFIDE-ISOMERASE TMX3"/>
    <property type="match status" value="1"/>
</dbReference>
<protein>
    <recommendedName>
        <fullName evidence="3">protein disulfide-isomerase</fullName>
        <ecNumber evidence="3">5.3.4.1</ecNumber>
    </recommendedName>
</protein>